<evidence type="ECO:0000256" key="1">
    <source>
        <dbReference type="ARBA" id="ARBA00004141"/>
    </source>
</evidence>
<dbReference type="InterPro" id="IPR011333">
    <property type="entry name" value="SKP1/BTB/POZ_sf"/>
</dbReference>
<name>A0ABQ0LRP6_MYCCL</name>
<feature type="transmembrane region" description="Helical" evidence="8">
    <location>
        <begin position="312"/>
        <end position="329"/>
    </location>
</feature>
<evidence type="ECO:0000313" key="10">
    <source>
        <dbReference type="EMBL" id="GAT53751.1"/>
    </source>
</evidence>
<dbReference type="InterPro" id="IPR000210">
    <property type="entry name" value="BTB/POZ_dom"/>
</dbReference>
<evidence type="ECO:0000256" key="5">
    <source>
        <dbReference type="ARBA" id="ARBA00022692"/>
    </source>
</evidence>
<evidence type="ECO:0000256" key="6">
    <source>
        <dbReference type="ARBA" id="ARBA00022989"/>
    </source>
</evidence>
<dbReference type="InterPro" id="IPR032805">
    <property type="entry name" value="Wax_synthase_dom"/>
</dbReference>
<feature type="transmembrane region" description="Helical" evidence="8">
    <location>
        <begin position="626"/>
        <end position="649"/>
    </location>
</feature>
<keyword evidence="11" id="KW-1185">Reference proteome</keyword>
<dbReference type="PANTHER" id="PTHR31595:SF57">
    <property type="entry name" value="OS04G0481900 PROTEIN"/>
    <property type="match status" value="1"/>
</dbReference>
<protein>
    <recommendedName>
        <fullName evidence="9">BTB domain-containing protein</fullName>
    </recommendedName>
</protein>
<evidence type="ECO:0000259" key="9">
    <source>
        <dbReference type="PROSITE" id="PS50097"/>
    </source>
</evidence>
<dbReference type="PANTHER" id="PTHR31595">
    <property type="entry name" value="LONG-CHAIN-ALCOHOL O-FATTY-ACYLTRANSFERASE 3-RELATED"/>
    <property type="match status" value="1"/>
</dbReference>
<keyword evidence="4" id="KW-0808">Transferase</keyword>
<evidence type="ECO:0000256" key="7">
    <source>
        <dbReference type="ARBA" id="ARBA00023136"/>
    </source>
</evidence>
<dbReference type="CDD" id="cd18186">
    <property type="entry name" value="BTB_POZ_ZBTB_KLHL-like"/>
    <property type="match status" value="1"/>
</dbReference>
<keyword evidence="6 8" id="KW-1133">Transmembrane helix</keyword>
<dbReference type="Proteomes" id="UP000815677">
    <property type="component" value="Unassembled WGS sequence"/>
</dbReference>
<evidence type="ECO:0000256" key="2">
    <source>
        <dbReference type="ARBA" id="ARBA00005179"/>
    </source>
</evidence>
<accession>A0ABQ0LRP6</accession>
<feature type="transmembrane region" description="Helical" evidence="8">
    <location>
        <begin position="661"/>
        <end position="680"/>
    </location>
</feature>
<evidence type="ECO:0000256" key="8">
    <source>
        <dbReference type="SAM" id="Phobius"/>
    </source>
</evidence>
<dbReference type="PROSITE" id="PS50097">
    <property type="entry name" value="BTB"/>
    <property type="match status" value="1"/>
</dbReference>
<feature type="transmembrane region" description="Helical" evidence="8">
    <location>
        <begin position="593"/>
        <end position="614"/>
    </location>
</feature>
<feature type="transmembrane region" description="Helical" evidence="8">
    <location>
        <begin position="359"/>
        <end position="379"/>
    </location>
</feature>
<proteinExistence type="inferred from homology"/>
<evidence type="ECO:0000256" key="4">
    <source>
        <dbReference type="ARBA" id="ARBA00022679"/>
    </source>
</evidence>
<dbReference type="InterPro" id="IPR044851">
    <property type="entry name" value="Wax_synthase"/>
</dbReference>
<evidence type="ECO:0000313" key="11">
    <source>
        <dbReference type="Proteomes" id="UP000815677"/>
    </source>
</evidence>
<reference evidence="10" key="1">
    <citation type="submission" date="2014-09" db="EMBL/GenBank/DDBJ databases">
        <title>Genome sequence of the luminous mushroom Mycena chlorophos for searching fungal bioluminescence genes.</title>
        <authorList>
            <person name="Tanaka Y."/>
            <person name="Kasuga D."/>
            <person name="Oba Y."/>
            <person name="Hase S."/>
            <person name="Sato K."/>
            <person name="Oba Y."/>
            <person name="Sakakibara Y."/>
        </authorList>
    </citation>
    <scope>NUCLEOTIDE SEQUENCE</scope>
</reference>
<dbReference type="Pfam" id="PF13813">
    <property type="entry name" value="MBOAT_2"/>
    <property type="match status" value="1"/>
</dbReference>
<sequence>MATAKETYHPSFDDEFADVVLQSLEGTLYRVHSFVLRTTSGFFRTMLSLPQPPAPDGKPHHAEIPVGEHDVVLERVLRMLCGLEIPRWTSFDELESALELIEKWDTPGPLSFIRTALPAPMFADDPLRVYLLATRFGWQEETDSALVQTLKLDLLAPAGELEEMLCRLSSRSLLKLVTFHERCKTRFRTALDGTELFAAGNEEQRECSCGKRRDNYTWRMLKAKIISEFNRRPLGDRILVDMAGWPEAAACWRAKCMCGNMNYDQAGARWEPKNERTAGPLDPARKIRNHSSLQAISSSNWKMSMFTWTPFPYAYFTLYLACIFTPLVIAGGAGRLTRALFFVPILLLSAQLLYEGEAGYLTCTAWFACLPLASDLLLLSDAYREFYRVDASATATSPARRSRSRRSPPPNANANDIRTKPLLERVEWAVGLFCTVGRGIGWAHGHRGQARHASQTPDSEPSRPRFVLSQLPRLLFLILLFDLTNIHARWNPVFCARLGLTSVGLGWRVLGTLGWATGAMAGMSAEHVLLSIVFVGSGYSRPRDWPPLFGGFEDVTSVRGFWSRGWHQMLRRPLSAHARFLTGTILRLPPRSLTSICISMQTVFFLSGLVHYLGEQVALSRIGFSSGSLVFFSIQPLAIALETLAGLFFRDHVHFTVEAKRVLGMSWTLAWFVLTFPLMLDPLLRSGEMDPRITFSPITWVVRGHGTLRHADFCAVEYGL</sequence>
<evidence type="ECO:0000256" key="3">
    <source>
        <dbReference type="ARBA" id="ARBA00007282"/>
    </source>
</evidence>
<comment type="similarity">
    <text evidence="3">Belongs to the wax synthase family.</text>
</comment>
<organism evidence="10 11">
    <name type="scientific">Mycena chlorophos</name>
    <name type="common">Agaric fungus</name>
    <name type="synonym">Agaricus chlorophos</name>
    <dbReference type="NCBI Taxonomy" id="658473"/>
    <lineage>
        <taxon>Eukaryota</taxon>
        <taxon>Fungi</taxon>
        <taxon>Dikarya</taxon>
        <taxon>Basidiomycota</taxon>
        <taxon>Agaricomycotina</taxon>
        <taxon>Agaricomycetes</taxon>
        <taxon>Agaricomycetidae</taxon>
        <taxon>Agaricales</taxon>
        <taxon>Marasmiineae</taxon>
        <taxon>Mycenaceae</taxon>
        <taxon>Mycena</taxon>
    </lineage>
</organism>
<gene>
    <name evidence="10" type="ORF">MCHLO_10674</name>
</gene>
<dbReference type="Gene3D" id="3.30.710.10">
    <property type="entry name" value="Potassium Channel Kv1.1, Chain A"/>
    <property type="match status" value="1"/>
</dbReference>
<keyword evidence="7 8" id="KW-0472">Membrane</keyword>
<keyword evidence="5 8" id="KW-0812">Transmembrane</keyword>
<dbReference type="EMBL" id="DF848473">
    <property type="protein sequence ID" value="GAT53751.1"/>
    <property type="molecule type" value="Genomic_DNA"/>
</dbReference>
<feature type="domain" description="BTB" evidence="9">
    <location>
        <begin position="17"/>
        <end position="48"/>
    </location>
</feature>
<comment type="pathway">
    <text evidence="2">Secondary metabolite biosynthesis.</text>
</comment>
<comment type="subcellular location">
    <subcellularLocation>
        <location evidence="1">Membrane</location>
        <topology evidence="1">Multi-pass membrane protein</topology>
    </subcellularLocation>
</comment>